<evidence type="ECO:0000256" key="3">
    <source>
        <dbReference type="ARBA" id="ARBA00022729"/>
    </source>
</evidence>
<dbReference type="EMBL" id="BAABEY010000036">
    <property type="protein sequence ID" value="GAA4447359.1"/>
    <property type="molecule type" value="Genomic_DNA"/>
</dbReference>
<reference evidence="9" key="1">
    <citation type="journal article" date="2019" name="Int. J. Syst. Evol. Microbiol.">
        <title>The Global Catalogue of Microorganisms (GCM) 10K type strain sequencing project: providing services to taxonomists for standard genome sequencing and annotation.</title>
        <authorList>
            <consortium name="The Broad Institute Genomics Platform"/>
            <consortium name="The Broad Institute Genome Sequencing Center for Infectious Disease"/>
            <person name="Wu L."/>
            <person name="Ma J."/>
        </authorList>
    </citation>
    <scope>NUCLEOTIDE SEQUENCE [LARGE SCALE GENOMIC DNA]</scope>
    <source>
        <strain evidence="9">JCM 31920</strain>
    </source>
</reference>
<keyword evidence="3" id="KW-0732">Signal</keyword>
<name>A0ABP8MDN8_9BACT</name>
<dbReference type="Gene3D" id="1.25.40.390">
    <property type="match status" value="1"/>
</dbReference>
<organism evidence="8 9">
    <name type="scientific">Ravibacter arvi</name>
    <dbReference type="NCBI Taxonomy" id="2051041"/>
    <lineage>
        <taxon>Bacteria</taxon>
        <taxon>Pseudomonadati</taxon>
        <taxon>Bacteroidota</taxon>
        <taxon>Cytophagia</taxon>
        <taxon>Cytophagales</taxon>
        <taxon>Spirosomataceae</taxon>
        <taxon>Ravibacter</taxon>
    </lineage>
</organism>
<keyword evidence="4" id="KW-0472">Membrane</keyword>
<proteinExistence type="inferred from homology"/>
<evidence type="ECO:0000256" key="1">
    <source>
        <dbReference type="ARBA" id="ARBA00004442"/>
    </source>
</evidence>
<comment type="subcellular location">
    <subcellularLocation>
        <location evidence="1">Cell outer membrane</location>
    </subcellularLocation>
</comment>
<dbReference type="Pfam" id="PF07980">
    <property type="entry name" value="SusD_RagB"/>
    <property type="match status" value="1"/>
</dbReference>
<gene>
    <name evidence="8" type="ORF">GCM10023091_42120</name>
</gene>
<keyword evidence="5" id="KW-0998">Cell outer membrane</keyword>
<keyword evidence="9" id="KW-1185">Reference proteome</keyword>
<evidence type="ECO:0000259" key="7">
    <source>
        <dbReference type="Pfam" id="PF14322"/>
    </source>
</evidence>
<sequence length="606" mass="68419">MKMKKYIGYIVLLIALPYGCTMDEPVVTSTDKKAIFSSEEGLKAYSMSFYDIFPDATEQAIVEQSLVDYGATNTLAGFTLINSFSENNSSGWNVNEWSPLRNLNYFILNNTDPAISEKVRNDYTGLARFFRAWFYYEKVRRFGDVPWIDHPLDPSEKDLLYGARDSRELVMEKVYEDLMFAGEHIVRASDAAQSTLVTKWAAYALASRVALFEGTFRKYHNLSLATSADTWLKRAEEAAGKVMKESGKRLHSNYRGLFTSDVPPVSETLLAIAANASLGVKHSANWRWTSETYGSGINLIRPFVCTYLQKDGTPYTNRTNWQYEDFYEEFQNRDERLKSSLRYPGYIREGNIALPVFSGYARLGYQPIKLSVDATIGDSRTESTHAIQLIRLGEVLLNYAEAKAEQGTLTDQDWAATIGALRARAGITGGIVSKPLVVDNYLKEYYFPDVTDPVILEIRRERAIELLFEGFRFDDLRRWKRGDLFKKSWTGMYIPGINQPLDVDHNGTHDVIYYTDDAGLAAAVATSNNASPYKVKVSTNPAAEIIQVHPAGDKKGYYLAWYTNNDSKKVWGPKQYLYPIPIGAINLNPQLIQNPGWENGATNNGN</sequence>
<accession>A0ABP8MDN8</accession>
<protein>
    <submittedName>
        <fullName evidence="8">RagB/SusD family nutrient uptake outer membrane protein</fullName>
    </submittedName>
</protein>
<evidence type="ECO:0000256" key="2">
    <source>
        <dbReference type="ARBA" id="ARBA00006275"/>
    </source>
</evidence>
<evidence type="ECO:0000256" key="5">
    <source>
        <dbReference type="ARBA" id="ARBA00023237"/>
    </source>
</evidence>
<dbReference type="InterPro" id="IPR033985">
    <property type="entry name" value="SusD-like_N"/>
</dbReference>
<dbReference type="SUPFAM" id="SSF48452">
    <property type="entry name" value="TPR-like"/>
    <property type="match status" value="1"/>
</dbReference>
<comment type="caution">
    <text evidence="8">The sequence shown here is derived from an EMBL/GenBank/DDBJ whole genome shotgun (WGS) entry which is preliminary data.</text>
</comment>
<feature type="domain" description="SusD-like N-terminal" evidence="7">
    <location>
        <begin position="113"/>
        <end position="211"/>
    </location>
</feature>
<evidence type="ECO:0000259" key="6">
    <source>
        <dbReference type="Pfam" id="PF07980"/>
    </source>
</evidence>
<comment type="similarity">
    <text evidence="2">Belongs to the SusD family.</text>
</comment>
<dbReference type="InterPro" id="IPR011990">
    <property type="entry name" value="TPR-like_helical_dom_sf"/>
</dbReference>
<dbReference type="InterPro" id="IPR012944">
    <property type="entry name" value="SusD_RagB_dom"/>
</dbReference>
<feature type="domain" description="RagB/SusD" evidence="6">
    <location>
        <begin position="293"/>
        <end position="597"/>
    </location>
</feature>
<dbReference type="Pfam" id="PF14322">
    <property type="entry name" value="SusD-like_3"/>
    <property type="match status" value="1"/>
</dbReference>
<evidence type="ECO:0000313" key="9">
    <source>
        <dbReference type="Proteomes" id="UP001501508"/>
    </source>
</evidence>
<dbReference type="Proteomes" id="UP001501508">
    <property type="component" value="Unassembled WGS sequence"/>
</dbReference>
<evidence type="ECO:0000313" key="8">
    <source>
        <dbReference type="EMBL" id="GAA4447359.1"/>
    </source>
</evidence>
<evidence type="ECO:0000256" key="4">
    <source>
        <dbReference type="ARBA" id="ARBA00023136"/>
    </source>
</evidence>